<comment type="caution">
    <text evidence="2">The sequence shown here is derived from an EMBL/GenBank/DDBJ whole genome shotgun (WGS) entry which is preliminary data.</text>
</comment>
<proteinExistence type="predicted"/>
<accession>A0AAE0U9A9</accession>
<dbReference type="EMBL" id="JAULSW010000001">
    <property type="protein sequence ID" value="KAK3395274.1"/>
    <property type="molecule type" value="Genomic_DNA"/>
</dbReference>
<name>A0AAE0U9A9_9PEZI</name>
<feature type="transmembrane region" description="Helical" evidence="1">
    <location>
        <begin position="91"/>
        <end position="118"/>
    </location>
</feature>
<keyword evidence="1" id="KW-0812">Transmembrane</keyword>
<keyword evidence="3" id="KW-1185">Reference proteome</keyword>
<protein>
    <submittedName>
        <fullName evidence="2">Uncharacterized protein</fullName>
    </submittedName>
</protein>
<evidence type="ECO:0000313" key="2">
    <source>
        <dbReference type="EMBL" id="KAK3395274.1"/>
    </source>
</evidence>
<evidence type="ECO:0000313" key="3">
    <source>
        <dbReference type="Proteomes" id="UP001285441"/>
    </source>
</evidence>
<sequence length="344" mass="38148">MPDILPESLPTSAISEKCSTASFQSNSKSETVHEIRPIPSPQDVQALRSGSEENNPLRFRRYQTLHVFKCFRTPTRGGKISCSSKSSLPYYILRSIFAIGVAIFLMLCGAFGTSALLICTAISDMAARLLVAVERPAGYLENTEAAIPTGCMLAAAHQNATEWYLFIGDRAIVDSLLNKTMFWIPDSNTSRLVGYWLQLAHFIQIAAMTFAAGQKGWDGVSLMVLVAVNRLFERFSNGNSKLAERWLAHEGVGVDLKSFEFSGRTLMLGAVQLFSGSQTTSWMDDIVTPHPRRDAWLRYLVRGEEPDHNAWSPGDLARIEMSAKLSIEAARVLRTYLMGTLEEI</sequence>
<evidence type="ECO:0000256" key="1">
    <source>
        <dbReference type="SAM" id="Phobius"/>
    </source>
</evidence>
<gene>
    <name evidence="2" type="ORF">B0H63DRAFT_462954</name>
</gene>
<dbReference type="Proteomes" id="UP001285441">
    <property type="component" value="Unassembled WGS sequence"/>
</dbReference>
<reference evidence="2" key="1">
    <citation type="journal article" date="2023" name="Mol. Phylogenet. Evol.">
        <title>Genome-scale phylogeny and comparative genomics of the fungal order Sordariales.</title>
        <authorList>
            <person name="Hensen N."/>
            <person name="Bonometti L."/>
            <person name="Westerberg I."/>
            <person name="Brannstrom I.O."/>
            <person name="Guillou S."/>
            <person name="Cros-Aarteil S."/>
            <person name="Calhoun S."/>
            <person name="Haridas S."/>
            <person name="Kuo A."/>
            <person name="Mondo S."/>
            <person name="Pangilinan J."/>
            <person name="Riley R."/>
            <person name="LaButti K."/>
            <person name="Andreopoulos B."/>
            <person name="Lipzen A."/>
            <person name="Chen C."/>
            <person name="Yan M."/>
            <person name="Daum C."/>
            <person name="Ng V."/>
            <person name="Clum A."/>
            <person name="Steindorff A."/>
            <person name="Ohm R.A."/>
            <person name="Martin F."/>
            <person name="Silar P."/>
            <person name="Natvig D.O."/>
            <person name="Lalanne C."/>
            <person name="Gautier V."/>
            <person name="Ament-Velasquez S.L."/>
            <person name="Kruys A."/>
            <person name="Hutchinson M.I."/>
            <person name="Powell A.J."/>
            <person name="Barry K."/>
            <person name="Miller A.N."/>
            <person name="Grigoriev I.V."/>
            <person name="Debuchy R."/>
            <person name="Gladieux P."/>
            <person name="Hiltunen Thoren M."/>
            <person name="Johannesson H."/>
        </authorList>
    </citation>
    <scope>NUCLEOTIDE SEQUENCE</scope>
    <source>
        <strain evidence="2">CBS 232.78</strain>
    </source>
</reference>
<keyword evidence="1" id="KW-0472">Membrane</keyword>
<organism evidence="2 3">
    <name type="scientific">Podospora didyma</name>
    <dbReference type="NCBI Taxonomy" id="330526"/>
    <lineage>
        <taxon>Eukaryota</taxon>
        <taxon>Fungi</taxon>
        <taxon>Dikarya</taxon>
        <taxon>Ascomycota</taxon>
        <taxon>Pezizomycotina</taxon>
        <taxon>Sordariomycetes</taxon>
        <taxon>Sordariomycetidae</taxon>
        <taxon>Sordariales</taxon>
        <taxon>Podosporaceae</taxon>
        <taxon>Podospora</taxon>
    </lineage>
</organism>
<dbReference type="AlphaFoldDB" id="A0AAE0U9A9"/>
<reference evidence="2" key="2">
    <citation type="submission" date="2023-06" db="EMBL/GenBank/DDBJ databases">
        <authorList>
            <consortium name="Lawrence Berkeley National Laboratory"/>
            <person name="Haridas S."/>
            <person name="Hensen N."/>
            <person name="Bonometti L."/>
            <person name="Westerberg I."/>
            <person name="Brannstrom I.O."/>
            <person name="Guillou S."/>
            <person name="Cros-Aarteil S."/>
            <person name="Calhoun S."/>
            <person name="Kuo A."/>
            <person name="Mondo S."/>
            <person name="Pangilinan J."/>
            <person name="Riley R."/>
            <person name="LaButti K."/>
            <person name="Andreopoulos B."/>
            <person name="Lipzen A."/>
            <person name="Chen C."/>
            <person name="Yanf M."/>
            <person name="Daum C."/>
            <person name="Ng V."/>
            <person name="Clum A."/>
            <person name="Steindorff A."/>
            <person name="Ohm R."/>
            <person name="Martin F."/>
            <person name="Silar P."/>
            <person name="Natvig D."/>
            <person name="Lalanne C."/>
            <person name="Gautier V."/>
            <person name="Ament-velasquez S.L."/>
            <person name="Kruys A."/>
            <person name="Hutchinson M.I."/>
            <person name="Powell A.J."/>
            <person name="Barry K."/>
            <person name="Miller A.N."/>
            <person name="Grigoriev I.V."/>
            <person name="Debuchy R."/>
            <person name="Gladieux P."/>
            <person name="Thoren M.H."/>
            <person name="Johannesson H."/>
        </authorList>
    </citation>
    <scope>NUCLEOTIDE SEQUENCE</scope>
    <source>
        <strain evidence="2">CBS 232.78</strain>
    </source>
</reference>
<keyword evidence="1" id="KW-1133">Transmembrane helix</keyword>